<name>A0A6P7XFA0_9AMPH</name>
<feature type="region of interest" description="Disordered" evidence="1">
    <location>
        <begin position="459"/>
        <end position="493"/>
    </location>
</feature>
<feature type="compositionally biased region" description="Basic and acidic residues" evidence="1">
    <location>
        <begin position="31"/>
        <end position="52"/>
    </location>
</feature>
<dbReference type="GeneID" id="115464918"/>
<feature type="region of interest" description="Disordered" evidence="1">
    <location>
        <begin position="18"/>
        <end position="84"/>
    </location>
</feature>
<dbReference type="KEGG" id="muo:115464918"/>
<protein>
    <submittedName>
        <fullName evidence="3">Nestin-like isoform X1</fullName>
    </submittedName>
</protein>
<feature type="compositionally biased region" description="Polar residues" evidence="1">
    <location>
        <begin position="204"/>
        <end position="234"/>
    </location>
</feature>
<organism evidence="2 3">
    <name type="scientific">Microcaecilia unicolor</name>
    <dbReference type="NCBI Taxonomy" id="1415580"/>
    <lineage>
        <taxon>Eukaryota</taxon>
        <taxon>Metazoa</taxon>
        <taxon>Chordata</taxon>
        <taxon>Craniata</taxon>
        <taxon>Vertebrata</taxon>
        <taxon>Euteleostomi</taxon>
        <taxon>Amphibia</taxon>
        <taxon>Gymnophiona</taxon>
        <taxon>Siphonopidae</taxon>
        <taxon>Microcaecilia</taxon>
    </lineage>
</organism>
<accession>A0A6P7XFA0</accession>
<dbReference type="InParanoid" id="A0A6P7XFA0"/>
<feature type="region of interest" description="Disordered" evidence="1">
    <location>
        <begin position="193"/>
        <end position="436"/>
    </location>
</feature>
<evidence type="ECO:0000313" key="3">
    <source>
        <dbReference type="RefSeq" id="XP_030051158.1"/>
    </source>
</evidence>
<feature type="compositionally biased region" description="Basic and acidic residues" evidence="1">
    <location>
        <begin position="280"/>
        <end position="293"/>
    </location>
</feature>
<reference evidence="3" key="1">
    <citation type="submission" date="2025-08" db="UniProtKB">
        <authorList>
            <consortium name="RefSeq"/>
        </authorList>
    </citation>
    <scope>IDENTIFICATION</scope>
</reference>
<feature type="compositionally biased region" description="Basic and acidic residues" evidence="1">
    <location>
        <begin position="66"/>
        <end position="83"/>
    </location>
</feature>
<feature type="compositionally biased region" description="Polar residues" evidence="1">
    <location>
        <begin position="263"/>
        <end position="276"/>
    </location>
</feature>
<dbReference type="AlphaFoldDB" id="A0A6P7XFA0"/>
<evidence type="ECO:0000313" key="2">
    <source>
        <dbReference type="Proteomes" id="UP000515156"/>
    </source>
</evidence>
<evidence type="ECO:0000256" key="1">
    <source>
        <dbReference type="SAM" id="MobiDB-lite"/>
    </source>
</evidence>
<dbReference type="Proteomes" id="UP000515156">
    <property type="component" value="Chromosome 3"/>
</dbReference>
<proteinExistence type="predicted"/>
<feature type="compositionally biased region" description="Polar residues" evidence="1">
    <location>
        <begin position="296"/>
        <end position="336"/>
    </location>
</feature>
<keyword evidence="2" id="KW-1185">Reference proteome</keyword>
<dbReference type="OrthoDB" id="10436520at2759"/>
<dbReference type="RefSeq" id="XP_030051158.1">
    <property type="nucleotide sequence ID" value="XM_030195298.1"/>
</dbReference>
<gene>
    <name evidence="3" type="primary">LOC115464918</name>
</gene>
<sequence>MSRHFITEMADYTDTEVKAPQGVSSFEEDETSRLPEVGREASEATPVLHEEVAEVGNSGYRAGNGTDERGEHPSTPESLHCDSQESSIVKQGEELQGEYFPDRSEATETIFREGQIEIEEQTTEHVRSETLEPQSQATWFTDCRADDHLNVQEGKEMVKGDHEDDKKEESEADKCLGDEVTRYLTKTEALNIKSEREDNYLEMEQSTTCQEAPTVSSDTLTIQDPTATEDNPTLFQEEPTAPEDDPTITQEVPTISPEVLLTQDPTATEDNPTLFQDPTIHQDEHAIFHKPEDDTNTQNPMAMEDSPTTCQEGNTDTTEVDSISLENAQQEGTTFSPPEGTEENTQPLGGEPQHSEDHNTTAEGTTKDPSSLDIATELSGSSSQHVPEIQGSPAELQPSSESTKDVLLGDSKQQELHSVSEQEQQDGVGEEPGEVHQSCNCLHAEGDATVKCCEMKCVGSSETQNEESMSSKDAEGLQSTEVPMEEKQDGSEM</sequence>
<feature type="compositionally biased region" description="Basic and acidic residues" evidence="1">
    <location>
        <begin position="484"/>
        <end position="493"/>
    </location>
</feature>